<dbReference type="Gene3D" id="3.20.110.10">
    <property type="entry name" value="Glycoside hydrolase 38, N terminal domain"/>
    <property type="match status" value="1"/>
</dbReference>
<evidence type="ECO:0000256" key="6">
    <source>
        <dbReference type="ARBA" id="ARBA00023180"/>
    </source>
</evidence>
<sequence length="481" mass="54074">MDVTQDFLFYTSGGGSQAYVFTPDGDKGAQRVASEVKTTVIEGDVYVGVLQEFSSWARQLIKVYNNDNTHIEFDWIIGPLDITDGGKEVITRFTTPLKTNSTFYTDSNGREMLKRVRNYRPDYDYTDEQPVSGNYYPITSKIVIRDEEAGLELAVLNDRSQGGSSVEDGQAELMVHRAIRTNDDFGLNEVEYDHGIVVRGKHYLVVGPIAGNGEKSLAAIERDVAQRKVLLPWVFITDQDVSGRLQNLQFSNLNRALDDNVQILTLEPWKDDTLLLRLEHVLEKDEDENLSKETTVDLSDLFATFTITELQETTLGGNIPLDENVRLSWPGSSSTEGTKDVDGLKACPVADPSALNVHIVPHSHDDVGWTKTVDQYYFQDVQNVISSVIVALKLNPERRFVQVETAFFKKWWKQQKDSIKQDVINLVNNGQFEIINGAWCMNDEAGVLYQCTIDQYSLGRGSAGRSILSDTVASKPRFRHN</sequence>
<dbReference type="PANTHER" id="PTHR11607:SF3">
    <property type="entry name" value="LYSOSOMAL ALPHA-MANNOSIDASE"/>
    <property type="match status" value="1"/>
</dbReference>
<dbReference type="AlphaFoldDB" id="A0A8J6HT64"/>
<dbReference type="InterPro" id="IPR011682">
    <property type="entry name" value="Glyco_hydro_38_C"/>
</dbReference>
<dbReference type="InterPro" id="IPR000602">
    <property type="entry name" value="Glyco_hydro_38_N"/>
</dbReference>
<reference evidence="10" key="2">
    <citation type="submission" date="2021-08" db="EMBL/GenBank/DDBJ databases">
        <authorList>
            <person name="Eriksson T."/>
        </authorList>
    </citation>
    <scope>NUCLEOTIDE SEQUENCE</scope>
    <source>
        <strain evidence="10">Stoneville</strain>
        <tissue evidence="10">Whole head</tissue>
    </source>
</reference>
<reference evidence="10" key="1">
    <citation type="journal article" date="2020" name="J Insects Food Feed">
        <title>The yellow mealworm (Tenebrio molitor) genome: a resource for the emerging insects as food and feed industry.</title>
        <authorList>
            <person name="Eriksson T."/>
            <person name="Andere A."/>
            <person name="Kelstrup H."/>
            <person name="Emery V."/>
            <person name="Picard C."/>
        </authorList>
    </citation>
    <scope>NUCLEOTIDE SEQUENCE</scope>
    <source>
        <strain evidence="10">Stoneville</strain>
        <tissue evidence="10">Whole head</tissue>
    </source>
</reference>
<keyword evidence="4" id="KW-0862">Zinc</keyword>
<feature type="domain" description="Glycosyl hydrolase family 38 C-terminal" evidence="8">
    <location>
        <begin position="5"/>
        <end position="183"/>
    </location>
</feature>
<evidence type="ECO:0000256" key="3">
    <source>
        <dbReference type="ARBA" id="ARBA00012752"/>
    </source>
</evidence>
<dbReference type="Pfam" id="PF07748">
    <property type="entry name" value="Glyco_hydro_38C"/>
    <property type="match status" value="1"/>
</dbReference>
<protein>
    <recommendedName>
        <fullName evidence="3">alpha-mannosidase</fullName>
        <ecNumber evidence="3">3.2.1.24</ecNumber>
    </recommendedName>
</protein>
<evidence type="ECO:0000259" key="8">
    <source>
        <dbReference type="Pfam" id="PF07748"/>
    </source>
</evidence>
<dbReference type="GO" id="GO:0005764">
    <property type="term" value="C:lysosome"/>
    <property type="evidence" value="ECO:0007669"/>
    <property type="project" value="TreeGrafter"/>
</dbReference>
<accession>A0A8J6HT64</accession>
<evidence type="ECO:0000256" key="4">
    <source>
        <dbReference type="ARBA" id="ARBA00022833"/>
    </source>
</evidence>
<dbReference type="EC" id="3.2.1.24" evidence="3"/>
<dbReference type="Pfam" id="PF01074">
    <property type="entry name" value="Glyco_hydro_38N"/>
    <property type="match status" value="1"/>
</dbReference>
<dbReference type="InterPro" id="IPR041147">
    <property type="entry name" value="GH38_C"/>
</dbReference>
<feature type="domain" description="Glycosyl hydrolases family 38 C-terminal" evidence="9">
    <location>
        <begin position="260"/>
        <end position="323"/>
    </location>
</feature>
<gene>
    <name evidence="10" type="ORF">GEV33_002442</name>
</gene>
<comment type="catalytic activity">
    <reaction evidence="1">
        <text>Hydrolysis of terminal, non-reducing alpha-D-mannose residues in alpha-D-mannosides.</text>
        <dbReference type="EC" id="3.2.1.24"/>
    </reaction>
</comment>
<evidence type="ECO:0000259" key="9">
    <source>
        <dbReference type="Pfam" id="PF17677"/>
    </source>
</evidence>
<evidence type="ECO:0000259" key="7">
    <source>
        <dbReference type="Pfam" id="PF01074"/>
    </source>
</evidence>
<dbReference type="PANTHER" id="PTHR11607">
    <property type="entry name" value="ALPHA-MANNOSIDASE"/>
    <property type="match status" value="1"/>
</dbReference>
<dbReference type="GO" id="GO:0004559">
    <property type="term" value="F:alpha-mannosidase activity"/>
    <property type="evidence" value="ECO:0007669"/>
    <property type="project" value="UniProtKB-EC"/>
</dbReference>
<keyword evidence="6" id="KW-0325">Glycoprotein</keyword>
<proteinExistence type="predicted"/>
<dbReference type="GO" id="GO:0006013">
    <property type="term" value="P:mannose metabolic process"/>
    <property type="evidence" value="ECO:0007669"/>
    <property type="project" value="InterPro"/>
</dbReference>
<dbReference type="SUPFAM" id="SSF74650">
    <property type="entry name" value="Galactose mutarotase-like"/>
    <property type="match status" value="1"/>
</dbReference>
<feature type="domain" description="Glycoside hydrolase family 38 N-terminal" evidence="7">
    <location>
        <begin position="356"/>
        <end position="460"/>
    </location>
</feature>
<dbReference type="EMBL" id="JABDTM020012113">
    <property type="protein sequence ID" value="KAH0820349.1"/>
    <property type="molecule type" value="Genomic_DNA"/>
</dbReference>
<dbReference type="InterPro" id="IPR011330">
    <property type="entry name" value="Glyco_hydro/deAcase_b/a-brl"/>
</dbReference>
<dbReference type="GO" id="GO:0030246">
    <property type="term" value="F:carbohydrate binding"/>
    <property type="evidence" value="ECO:0007669"/>
    <property type="project" value="InterPro"/>
</dbReference>
<dbReference type="InterPro" id="IPR050843">
    <property type="entry name" value="Glycosyl_Hydrlase_38"/>
</dbReference>
<dbReference type="Gene3D" id="2.70.98.30">
    <property type="entry name" value="Golgi alpha-mannosidase II, domain 4"/>
    <property type="match status" value="1"/>
</dbReference>
<evidence type="ECO:0000256" key="5">
    <source>
        <dbReference type="ARBA" id="ARBA00023157"/>
    </source>
</evidence>
<evidence type="ECO:0000313" key="10">
    <source>
        <dbReference type="EMBL" id="KAH0820349.1"/>
    </source>
</evidence>
<dbReference type="Proteomes" id="UP000719412">
    <property type="component" value="Unassembled WGS sequence"/>
</dbReference>
<comment type="caution">
    <text evidence="10">The sequence shown here is derived from an EMBL/GenBank/DDBJ whole genome shotgun (WGS) entry which is preliminary data.</text>
</comment>
<name>A0A8J6HT64_TENMO</name>
<keyword evidence="5" id="KW-1015">Disulfide bond</keyword>
<dbReference type="InterPro" id="IPR027291">
    <property type="entry name" value="Glyco_hydro_38_N_sf"/>
</dbReference>
<comment type="cofactor">
    <cofactor evidence="2">
        <name>Zn(2+)</name>
        <dbReference type="ChEBI" id="CHEBI:29105"/>
    </cofactor>
</comment>
<dbReference type="Gene3D" id="2.60.40.1360">
    <property type="match status" value="1"/>
</dbReference>
<dbReference type="SUPFAM" id="SSF88713">
    <property type="entry name" value="Glycoside hydrolase/deacetylase"/>
    <property type="match status" value="1"/>
</dbReference>
<keyword evidence="11" id="KW-1185">Reference proteome</keyword>
<organism evidence="10 11">
    <name type="scientific">Tenebrio molitor</name>
    <name type="common">Yellow mealworm beetle</name>
    <dbReference type="NCBI Taxonomy" id="7067"/>
    <lineage>
        <taxon>Eukaryota</taxon>
        <taxon>Metazoa</taxon>
        <taxon>Ecdysozoa</taxon>
        <taxon>Arthropoda</taxon>
        <taxon>Hexapoda</taxon>
        <taxon>Insecta</taxon>
        <taxon>Pterygota</taxon>
        <taxon>Neoptera</taxon>
        <taxon>Endopterygota</taxon>
        <taxon>Coleoptera</taxon>
        <taxon>Polyphaga</taxon>
        <taxon>Cucujiformia</taxon>
        <taxon>Tenebrionidae</taxon>
        <taxon>Tenebrio</taxon>
    </lineage>
</organism>
<evidence type="ECO:0000256" key="2">
    <source>
        <dbReference type="ARBA" id="ARBA00001947"/>
    </source>
</evidence>
<dbReference type="Pfam" id="PF17677">
    <property type="entry name" value="Glyco_hydro38C2"/>
    <property type="match status" value="1"/>
</dbReference>
<dbReference type="InterPro" id="IPR011013">
    <property type="entry name" value="Gal_mutarotase_sf_dom"/>
</dbReference>
<evidence type="ECO:0000256" key="1">
    <source>
        <dbReference type="ARBA" id="ARBA00000365"/>
    </source>
</evidence>
<evidence type="ECO:0000313" key="11">
    <source>
        <dbReference type="Proteomes" id="UP000719412"/>
    </source>
</evidence>